<accession>A0A8J6EAQ0</accession>
<evidence type="ECO:0000256" key="2">
    <source>
        <dbReference type="SAM" id="MobiDB-lite"/>
    </source>
</evidence>
<dbReference type="Proteomes" id="UP000717585">
    <property type="component" value="Unassembled WGS sequence"/>
</dbReference>
<dbReference type="GO" id="GO:0005783">
    <property type="term" value="C:endoplasmic reticulum"/>
    <property type="evidence" value="ECO:0007669"/>
    <property type="project" value="TreeGrafter"/>
</dbReference>
<sequence>MSDLAAPLEAVPKPDEKAYLSTKAEMEESIKGHLAKMDQFGKQLTEVNNEIQKLKSQQEVLLNQARGASSESKAIAEKRATLASQMEKIRNDRTTYSAKLKELREQLPFTSIERIDEEIAALQHRQLSETLNLRQERELIAEIERLNRSRALVDEYHDWEVKLEGVKADLSMLSKELSAVRTEEDAQRKVTDKEFEQLQPFRARRKELTERIGVLKADRTKEYQQVKRIEGEMKALGSAYYAAKHDWYLYQKQQRKIEDAKRLAEKKLRDELNAERRKREALERAQEHPNAAKMAECDSLCAYLRTLLPEETVEAKVAELDVAALEQEGLKVLVKKEEDVDFMSMLAGSKKGKRRQRKKGLAVLHLSFDSLNQLVSLKIDAPRTVEAVPATIEAVEAVKAKLDEEGKKVRDETIAKLKVELAEEEAKTAERARQAEAEKKEAENVEANQE</sequence>
<evidence type="ECO:0000313" key="3">
    <source>
        <dbReference type="EMBL" id="KAG9395050.1"/>
    </source>
</evidence>
<reference evidence="3" key="1">
    <citation type="submission" date="2021-05" db="EMBL/GenBank/DDBJ databases">
        <title>A free-living protist that lacks canonical eukaryotic 1 DNA replication and segregation systems.</title>
        <authorList>
            <person name="Salas-Leiva D.E."/>
            <person name="Tromer E.C."/>
            <person name="Curtis B.A."/>
            <person name="Jerlstrom-Hultqvist J."/>
            <person name="Kolisko M."/>
            <person name="Yi Z."/>
            <person name="Salas-Leiva J.S."/>
            <person name="Gallot-Lavallee L."/>
            <person name="Kops G.J.P.L."/>
            <person name="Archibald J.M."/>
            <person name="Simpson A.G.B."/>
            <person name="Roger A.J."/>
        </authorList>
    </citation>
    <scope>NUCLEOTIDE SEQUENCE</scope>
    <source>
        <strain evidence="3">BICM</strain>
    </source>
</reference>
<dbReference type="PANTHER" id="PTHR31027:SF2">
    <property type="entry name" value="LEBERCILIN DOMAIN-CONTAINING PROTEIN"/>
    <property type="match status" value="1"/>
</dbReference>
<dbReference type="AlphaFoldDB" id="A0A8J6EAQ0"/>
<dbReference type="EMBL" id="JAHDYR010000012">
    <property type="protein sequence ID" value="KAG9395050.1"/>
    <property type="molecule type" value="Genomic_DNA"/>
</dbReference>
<keyword evidence="1" id="KW-0175">Coiled coil</keyword>
<proteinExistence type="predicted"/>
<dbReference type="GO" id="GO:0042175">
    <property type="term" value="C:nuclear outer membrane-endoplasmic reticulum membrane network"/>
    <property type="evidence" value="ECO:0007669"/>
    <property type="project" value="TreeGrafter"/>
</dbReference>
<feature type="region of interest" description="Disordered" evidence="2">
    <location>
        <begin position="425"/>
        <end position="450"/>
    </location>
</feature>
<dbReference type="PANTHER" id="PTHR31027">
    <property type="entry name" value="NUCLEAR SEGREGATION PROTEIN BFR1"/>
    <property type="match status" value="1"/>
</dbReference>
<gene>
    <name evidence="3" type="ORF">J8273_0264</name>
</gene>
<feature type="compositionally biased region" description="Basic and acidic residues" evidence="2">
    <location>
        <begin position="425"/>
        <end position="443"/>
    </location>
</feature>
<dbReference type="OrthoDB" id="2195113at2759"/>
<feature type="coiled-coil region" evidence="1">
    <location>
        <begin position="37"/>
        <end position="106"/>
    </location>
</feature>
<organism evidence="3 4">
    <name type="scientific">Carpediemonas membranifera</name>
    <dbReference type="NCBI Taxonomy" id="201153"/>
    <lineage>
        <taxon>Eukaryota</taxon>
        <taxon>Metamonada</taxon>
        <taxon>Carpediemonas-like organisms</taxon>
        <taxon>Carpediemonas</taxon>
    </lineage>
</organism>
<dbReference type="InterPro" id="IPR039604">
    <property type="entry name" value="Bfr1"/>
</dbReference>
<name>A0A8J6EAQ0_9EUKA</name>
<evidence type="ECO:0000313" key="4">
    <source>
        <dbReference type="Proteomes" id="UP000717585"/>
    </source>
</evidence>
<dbReference type="GO" id="GO:1990904">
    <property type="term" value="C:ribonucleoprotein complex"/>
    <property type="evidence" value="ECO:0007669"/>
    <property type="project" value="TreeGrafter"/>
</dbReference>
<dbReference type="GO" id="GO:0003729">
    <property type="term" value="F:mRNA binding"/>
    <property type="evidence" value="ECO:0007669"/>
    <property type="project" value="TreeGrafter"/>
</dbReference>
<protein>
    <submittedName>
        <fullName evidence="3">Chromosome partition protein Smc</fullName>
    </submittedName>
</protein>
<comment type="caution">
    <text evidence="3">The sequence shown here is derived from an EMBL/GenBank/DDBJ whole genome shotgun (WGS) entry which is preliminary data.</text>
</comment>
<evidence type="ECO:0000256" key="1">
    <source>
        <dbReference type="SAM" id="Coils"/>
    </source>
</evidence>
<keyword evidence="4" id="KW-1185">Reference proteome</keyword>
<feature type="coiled-coil region" evidence="1">
    <location>
        <begin position="250"/>
        <end position="285"/>
    </location>
</feature>
<dbReference type="GO" id="GO:0008298">
    <property type="term" value="P:intracellular mRNA localization"/>
    <property type="evidence" value="ECO:0007669"/>
    <property type="project" value="TreeGrafter"/>
</dbReference>